<accession>A0ABR2KTA5</accession>
<gene>
    <name evidence="1" type="ORF">M9Y10_022787</name>
</gene>
<proteinExistence type="predicted"/>
<name>A0ABR2KTA5_9EUKA</name>
<dbReference type="EMBL" id="JAPFFF010000003">
    <property type="protein sequence ID" value="KAK8894352.1"/>
    <property type="molecule type" value="Genomic_DNA"/>
</dbReference>
<dbReference type="Gene3D" id="3.30.200.20">
    <property type="entry name" value="Phosphorylase Kinase, domain 1"/>
    <property type="match status" value="1"/>
</dbReference>
<reference evidence="1 2" key="1">
    <citation type="submission" date="2024-04" db="EMBL/GenBank/DDBJ databases">
        <title>Tritrichomonas musculus Genome.</title>
        <authorList>
            <person name="Alves-Ferreira E."/>
            <person name="Grigg M."/>
            <person name="Lorenzi H."/>
            <person name="Galac M."/>
        </authorList>
    </citation>
    <scope>NUCLEOTIDE SEQUENCE [LARGE SCALE GENOMIC DNA]</scope>
    <source>
        <strain evidence="1 2">EAF2021</strain>
    </source>
</reference>
<dbReference type="Proteomes" id="UP001470230">
    <property type="component" value="Unassembled WGS sequence"/>
</dbReference>
<sequence>MQQSIKNFQKLLKSGNIHTSNKYLKKTLEKFDIIYYEDIEYVEEKVKQYQNNSGIVIIDEIIQYSIKYYVVCFNYKLIIFPMKDKTESSTLSTIFSESSLFDKYFIQGCSNQDDTDSTNINFFNEIRNFSQEFVITDSNLQHFWKKIVNCVSGFLIKKGYQNSRNKHDEYHKISKEKFVEYKEKENLSNKSYIEIRIIGRGNGCKVKLIYHIHKEEIFAMKISIY</sequence>
<evidence type="ECO:0000313" key="2">
    <source>
        <dbReference type="Proteomes" id="UP001470230"/>
    </source>
</evidence>
<comment type="caution">
    <text evidence="1">The sequence shown here is derived from an EMBL/GenBank/DDBJ whole genome shotgun (WGS) entry which is preliminary data.</text>
</comment>
<protein>
    <submittedName>
        <fullName evidence="1">Uncharacterized protein</fullName>
    </submittedName>
</protein>
<evidence type="ECO:0000313" key="1">
    <source>
        <dbReference type="EMBL" id="KAK8894352.1"/>
    </source>
</evidence>
<keyword evidence="2" id="KW-1185">Reference proteome</keyword>
<organism evidence="1 2">
    <name type="scientific">Tritrichomonas musculus</name>
    <dbReference type="NCBI Taxonomy" id="1915356"/>
    <lineage>
        <taxon>Eukaryota</taxon>
        <taxon>Metamonada</taxon>
        <taxon>Parabasalia</taxon>
        <taxon>Tritrichomonadida</taxon>
        <taxon>Tritrichomonadidae</taxon>
        <taxon>Tritrichomonas</taxon>
    </lineage>
</organism>